<evidence type="ECO:0000313" key="8">
    <source>
        <dbReference type="Proteomes" id="UP000007151"/>
    </source>
</evidence>
<dbReference type="Gene3D" id="1.25.40.700">
    <property type="match status" value="1"/>
</dbReference>
<keyword evidence="4" id="KW-0539">Nucleus</keyword>
<dbReference type="GO" id="GO:0016973">
    <property type="term" value="P:poly(A)+ mRNA export from nucleus"/>
    <property type="evidence" value="ECO:0007669"/>
    <property type="project" value="TreeGrafter"/>
</dbReference>
<evidence type="ECO:0000256" key="4">
    <source>
        <dbReference type="ARBA" id="ARBA00023242"/>
    </source>
</evidence>
<comment type="similarity">
    <text evidence="2">Belongs to the nucleoporin Nup133 family.</text>
</comment>
<dbReference type="InParanoid" id="A0A212EVZ1"/>
<dbReference type="FunCoup" id="A0A212EVZ1">
    <property type="interactions" value="2097"/>
</dbReference>
<dbReference type="InterPro" id="IPR037624">
    <property type="entry name" value="Nup133-like"/>
</dbReference>
<name>A0A212EVZ1_DANPL</name>
<evidence type="ECO:0000256" key="2">
    <source>
        <dbReference type="ARBA" id="ARBA00005569"/>
    </source>
</evidence>
<dbReference type="AlphaFoldDB" id="A0A212EVZ1"/>
<evidence type="ECO:0000256" key="1">
    <source>
        <dbReference type="ARBA" id="ARBA00004123"/>
    </source>
</evidence>
<dbReference type="Pfam" id="PF08801">
    <property type="entry name" value="Nucleoporin_N"/>
    <property type="match status" value="1"/>
</dbReference>
<reference evidence="7 8" key="1">
    <citation type="journal article" date="2011" name="Cell">
        <title>The monarch butterfly genome yields insights into long-distance migration.</title>
        <authorList>
            <person name="Zhan S."/>
            <person name="Merlin C."/>
            <person name="Boore J.L."/>
            <person name="Reppert S.M."/>
        </authorList>
    </citation>
    <scope>NUCLEOTIDE SEQUENCE [LARGE SCALE GENOMIC DNA]</scope>
    <source>
        <strain evidence="7">F-2</strain>
    </source>
</reference>
<dbReference type="PANTHER" id="PTHR13405:SF11">
    <property type="entry name" value="NUCLEAR PORE COMPLEX PROTEIN NUP133"/>
    <property type="match status" value="1"/>
</dbReference>
<dbReference type="GO" id="GO:0006606">
    <property type="term" value="P:protein import into nucleus"/>
    <property type="evidence" value="ECO:0007669"/>
    <property type="project" value="TreeGrafter"/>
</dbReference>
<dbReference type="Gene3D" id="2.130.10.10">
    <property type="entry name" value="YVTN repeat-like/Quinoprotein amine dehydrogenase"/>
    <property type="match status" value="1"/>
</dbReference>
<dbReference type="GO" id="GO:0031080">
    <property type="term" value="C:nuclear pore outer ring"/>
    <property type="evidence" value="ECO:0007669"/>
    <property type="project" value="TreeGrafter"/>
</dbReference>
<evidence type="ECO:0000256" key="5">
    <source>
        <dbReference type="SAM" id="MobiDB-lite"/>
    </source>
</evidence>
<feature type="region of interest" description="Disordered" evidence="5">
    <location>
        <begin position="1"/>
        <end position="38"/>
    </location>
</feature>
<keyword evidence="8" id="KW-1185">Reference proteome</keyword>
<dbReference type="SUPFAM" id="SSF117289">
    <property type="entry name" value="Nucleoporin domain"/>
    <property type="match status" value="1"/>
</dbReference>
<dbReference type="eggNOG" id="KOG4121">
    <property type="taxonomic scope" value="Eukaryota"/>
</dbReference>
<organism evidence="7 8">
    <name type="scientific">Danaus plexippus plexippus</name>
    <dbReference type="NCBI Taxonomy" id="278856"/>
    <lineage>
        <taxon>Eukaryota</taxon>
        <taxon>Metazoa</taxon>
        <taxon>Ecdysozoa</taxon>
        <taxon>Arthropoda</taxon>
        <taxon>Hexapoda</taxon>
        <taxon>Insecta</taxon>
        <taxon>Pterygota</taxon>
        <taxon>Neoptera</taxon>
        <taxon>Endopterygota</taxon>
        <taxon>Lepidoptera</taxon>
        <taxon>Glossata</taxon>
        <taxon>Ditrysia</taxon>
        <taxon>Papilionoidea</taxon>
        <taxon>Nymphalidae</taxon>
        <taxon>Danainae</taxon>
        <taxon>Danaini</taxon>
        <taxon>Danaina</taxon>
        <taxon>Danaus</taxon>
        <taxon>Danaus</taxon>
    </lineage>
</organism>
<evidence type="ECO:0000259" key="6">
    <source>
        <dbReference type="Pfam" id="PF08801"/>
    </source>
</evidence>
<keyword evidence="3" id="KW-0813">Transport</keyword>
<comment type="caution">
    <text evidence="7">The sequence shown here is derived from an EMBL/GenBank/DDBJ whole genome shotgun (WGS) entry which is preliminary data.</text>
</comment>
<evidence type="ECO:0000256" key="3">
    <source>
        <dbReference type="ARBA" id="ARBA00022448"/>
    </source>
</evidence>
<dbReference type="Proteomes" id="UP000007151">
    <property type="component" value="Unassembled WGS sequence"/>
</dbReference>
<comment type="subcellular location">
    <subcellularLocation>
        <location evidence="1">Nucleus</location>
    </subcellularLocation>
</comment>
<dbReference type="STRING" id="278856.A0A212EVZ1"/>
<dbReference type="GO" id="GO:0017056">
    <property type="term" value="F:structural constituent of nuclear pore"/>
    <property type="evidence" value="ECO:0007669"/>
    <property type="project" value="InterPro"/>
</dbReference>
<feature type="domain" description="Nucleoporin Nup133/Nup155-like N-terminal" evidence="6">
    <location>
        <begin position="62"/>
        <end position="249"/>
    </location>
</feature>
<dbReference type="PANTHER" id="PTHR13405">
    <property type="entry name" value="NUCLEAR PORE COMPLEX PROTEIN NUP133"/>
    <property type="match status" value="1"/>
</dbReference>
<sequence length="1120" mass="121472">MEFNSTGGMRSPFSPRVRQSISGRRPIGLGSAKKNSKFMQQSEQQTGEIVYKTPFTTLETFGTPLPVMVTETLTFPSSEVSVRLSSCGWCWAVCGRKVLAWPWDTSLPAATARDLTLPQTDLAHKADLVVLFYENDAQLPSCIGVSPEGVVRYWSSVGAEGASCDVSCELAGQECDRLIQARDGLLLATTTCTLVRITTTKEARPSVVCHTLRPPSGWLGGLGRRVSVLFFGSMPANHDTKLVKVVLLSSPRADEQAADKECVALVAGGPLVQLWEDGDVREVSLRRPLCDALARTHLAPAGELSGLEVAALDAEPHPGGGLLLLLLLTVAAPRAPDARYALAHVSLESEERVRVLSAWCVRGARSESLPRCLPLQPPLVYNSDAIIGVAPSGKDQADVLEVSAEGDSILGASQVGGRALVFTRRHGVLLLRTADPAAQHHAPSLCDSPLGSPCPSDVFDGNLTLYEIDPNEVVAISGDAVGKLKSAFLYHVRGQQASAAALLSELAGRLDPSATDRPLDRTVVTVTREMLDDAPAGDPRWKLPSGAATRVSLGSSCSLQAAAQLHDKQKVYNMFLDFLRSRGLWRRLGTVTGDAPPAENGEGVSSTQHEVCALGERLAAARALQRLHQAGAPLVDAALHQVAAGLERAPGHEDEAVLEALRGGALSAADVCWRRVSRVLRVLTALCSLPPPPHDARAAASHAHHALVAVNSVMSAMQAYRSQCDAAPPRAAPSLAPHALLPSLCSLHTRAVTECARKCPDASLRSQLLEEASSLARSILLEAEPLAEGRTAHLYEKMRSDTIQPYLAEGQAERAAVLAEKFKDFELLIQMCVDKNDLERLDGYMDKYEDEGFPEKTFAWLASRGGRMCALLVRSVGARVPRRLESWLAAAPDRLTLRTVHALARGELDLATELFAQLADNENVYVNRMADLTRSLFQTAASLSKLCSLAGGSQEAASRVCRAFSVVRQHRALPAALTRRHALDQHEPKLFTPEELIQMYIESESRSLTEYDYKKALDLTELVTDLERRDDLRLKIWCACIRQDDWSRSRVDAPELEMKDKMFFRLLDLVHLMGGELDAVLPPLEAVVSAPELESLAADPRALYLLKYGYQCVATQHDDQ</sequence>
<dbReference type="InterPro" id="IPR015943">
    <property type="entry name" value="WD40/YVTN_repeat-like_dom_sf"/>
</dbReference>
<dbReference type="GO" id="GO:0000972">
    <property type="term" value="P:transcription-dependent tethering of RNA polymerase II gene DNA at nuclear periphery"/>
    <property type="evidence" value="ECO:0007669"/>
    <property type="project" value="TreeGrafter"/>
</dbReference>
<dbReference type="KEGG" id="dpl:KGM_214760"/>
<protein>
    <submittedName>
        <fullName evidence="7">Nuclear pore complex protein Nup133</fullName>
    </submittedName>
</protein>
<dbReference type="InterPro" id="IPR014908">
    <property type="entry name" value="Nucleoporin_Nup133/Nup155_N"/>
</dbReference>
<gene>
    <name evidence="7" type="ORF">KGM_214760</name>
</gene>
<evidence type="ECO:0000313" key="7">
    <source>
        <dbReference type="EMBL" id="OWR45653.1"/>
    </source>
</evidence>
<dbReference type="EMBL" id="AGBW02012106">
    <property type="protein sequence ID" value="OWR45653.1"/>
    <property type="molecule type" value="Genomic_DNA"/>
</dbReference>
<accession>A0A212EVZ1</accession>
<proteinExistence type="inferred from homology"/>